<dbReference type="SUPFAM" id="SSF46955">
    <property type="entry name" value="Putative DNA-binding domain"/>
    <property type="match status" value="1"/>
</dbReference>
<dbReference type="EMBL" id="PUHY01000005">
    <property type="protein sequence ID" value="PQO37589.1"/>
    <property type="molecule type" value="Genomic_DNA"/>
</dbReference>
<accession>A0A2S8FZG8</accession>
<proteinExistence type="predicted"/>
<reference evidence="1 2" key="1">
    <citation type="submission" date="2018-02" db="EMBL/GenBank/DDBJ databases">
        <title>Comparative genomes isolates from brazilian mangrove.</title>
        <authorList>
            <person name="Araujo J.E."/>
            <person name="Taketani R.G."/>
            <person name="Silva M.C.P."/>
            <person name="Loureco M.V."/>
            <person name="Andreote F.D."/>
        </authorList>
    </citation>
    <scope>NUCLEOTIDE SEQUENCE [LARGE SCALE GENOMIC DNA]</scope>
    <source>
        <strain evidence="1 2">Hex-1 MGV</strain>
    </source>
</reference>
<dbReference type="AlphaFoldDB" id="A0A2S8FZG8"/>
<evidence type="ECO:0000313" key="2">
    <source>
        <dbReference type="Proteomes" id="UP000238322"/>
    </source>
</evidence>
<protein>
    <submittedName>
        <fullName evidence="1">Terminase</fullName>
    </submittedName>
</protein>
<dbReference type="Proteomes" id="UP000238322">
    <property type="component" value="Unassembled WGS sequence"/>
</dbReference>
<dbReference type="OrthoDB" id="9806994at2"/>
<comment type="caution">
    <text evidence="1">The sequence shown here is derived from an EMBL/GenBank/DDBJ whole genome shotgun (WGS) entry which is preliminary data.</text>
</comment>
<dbReference type="RefSeq" id="WP_105328838.1">
    <property type="nucleotide sequence ID" value="NZ_PUHY01000005.1"/>
</dbReference>
<organism evidence="1 2">
    <name type="scientific">Blastopirellula marina</name>
    <dbReference type="NCBI Taxonomy" id="124"/>
    <lineage>
        <taxon>Bacteria</taxon>
        <taxon>Pseudomonadati</taxon>
        <taxon>Planctomycetota</taxon>
        <taxon>Planctomycetia</taxon>
        <taxon>Pirellulales</taxon>
        <taxon>Pirellulaceae</taxon>
        <taxon>Blastopirellula</taxon>
    </lineage>
</organism>
<name>A0A2S8FZG8_9BACT</name>
<dbReference type="InterPro" id="IPR009061">
    <property type="entry name" value="DNA-bd_dom_put_sf"/>
</dbReference>
<sequence length="63" mass="7466">MDPTLLSTRQLAKRWGVSERWLWRATHEVKPGIPVLRLMGLKRYRLADIERIEKEGQHVTRGE</sequence>
<evidence type="ECO:0000313" key="1">
    <source>
        <dbReference type="EMBL" id="PQO37589.1"/>
    </source>
</evidence>
<gene>
    <name evidence="1" type="ORF">C5Y83_06490</name>
</gene>